<dbReference type="Gene3D" id="3.90.1200.10">
    <property type="match status" value="1"/>
</dbReference>
<accession>A0A9J6RAU5</accession>
<evidence type="ECO:0000259" key="1">
    <source>
        <dbReference type="Pfam" id="PF01636"/>
    </source>
</evidence>
<dbReference type="Pfam" id="PF01636">
    <property type="entry name" value="APH"/>
    <property type="match status" value="1"/>
</dbReference>
<dbReference type="PANTHER" id="PTHR21310">
    <property type="entry name" value="AMINOGLYCOSIDE PHOSPHOTRANSFERASE-RELATED-RELATED"/>
    <property type="match status" value="1"/>
</dbReference>
<dbReference type="RefSeq" id="WP_268779203.1">
    <property type="nucleotide sequence ID" value="NZ_JAPRAT010000005.1"/>
</dbReference>
<proteinExistence type="predicted"/>
<dbReference type="AlphaFoldDB" id="A0A9J6RAU5"/>
<evidence type="ECO:0000313" key="2">
    <source>
        <dbReference type="EMBL" id="MCZ0702436.1"/>
    </source>
</evidence>
<dbReference type="Gene3D" id="3.30.200.20">
    <property type="entry name" value="Phosphorylase Kinase, domain 1"/>
    <property type="match status" value="1"/>
</dbReference>
<reference evidence="2" key="1">
    <citation type="submission" date="2022-11" db="EMBL/GenBank/DDBJ databases">
        <title>WGS of Natronobacillus azotifigens 24KS-1, an anaerobic diazotrophic haloalkaliphile from soda-rich habitats.</title>
        <authorList>
            <person name="Sorokin D.Y."/>
            <person name="Merkel A.Y."/>
        </authorList>
    </citation>
    <scope>NUCLEOTIDE SEQUENCE</scope>
    <source>
        <strain evidence="2">24KS-1</strain>
    </source>
</reference>
<feature type="domain" description="Aminoglycoside phosphotransferase" evidence="1">
    <location>
        <begin position="27"/>
        <end position="253"/>
    </location>
</feature>
<dbReference type="InterPro" id="IPR011009">
    <property type="entry name" value="Kinase-like_dom_sf"/>
</dbReference>
<dbReference type="InterPro" id="IPR002575">
    <property type="entry name" value="Aminoglycoside_PTrfase"/>
</dbReference>
<dbReference type="InterPro" id="IPR051678">
    <property type="entry name" value="AGP_Transferase"/>
</dbReference>
<organism evidence="2 3">
    <name type="scientific">Natronobacillus azotifigens</name>
    <dbReference type="NCBI Taxonomy" id="472978"/>
    <lineage>
        <taxon>Bacteria</taxon>
        <taxon>Bacillati</taxon>
        <taxon>Bacillota</taxon>
        <taxon>Bacilli</taxon>
        <taxon>Bacillales</taxon>
        <taxon>Bacillaceae</taxon>
        <taxon>Natronobacillus</taxon>
    </lineage>
</organism>
<dbReference type="PANTHER" id="PTHR21310:SF15">
    <property type="entry name" value="AMINOGLYCOSIDE PHOSPHOTRANSFERASE DOMAIN-CONTAINING PROTEIN"/>
    <property type="match status" value="1"/>
</dbReference>
<keyword evidence="3" id="KW-1185">Reference proteome</keyword>
<comment type="caution">
    <text evidence="2">The sequence shown here is derived from an EMBL/GenBank/DDBJ whole genome shotgun (WGS) entry which is preliminary data.</text>
</comment>
<dbReference type="EMBL" id="JAPRAT010000005">
    <property type="protein sequence ID" value="MCZ0702436.1"/>
    <property type="molecule type" value="Genomic_DNA"/>
</dbReference>
<evidence type="ECO:0000313" key="3">
    <source>
        <dbReference type="Proteomes" id="UP001084197"/>
    </source>
</evidence>
<dbReference type="Proteomes" id="UP001084197">
    <property type="component" value="Unassembled WGS sequence"/>
</dbReference>
<name>A0A9J6RAU5_9BACI</name>
<protein>
    <submittedName>
        <fullName evidence="2">Aminoglycoside phosphotransferase family protein</fullName>
    </submittedName>
</protein>
<dbReference type="SUPFAM" id="SSF56112">
    <property type="entry name" value="Protein kinase-like (PK-like)"/>
    <property type="match status" value="1"/>
</dbReference>
<sequence length="291" mass="33140">MKNNLIKSIQLVYSDLPIEDFYVNEIGQNNDVLIINNSLVFRFPKYRNGIKQLKRETEILNYIRDTVSTTVPNPLYHSFAELEPGKVFTGYNLIEGVPLWKESLDGIKSGELVSVLASQLVSFLKELHSIRGDKASQDLNLKTSNSREEMYNLHNKIQSKLFPYIRKNAQEEISHSFETYLNGKAFSNLDSTLIHGDFGSSNILWNPETSRISGIIDFGGSRLGDPAYDFAGILSSYGKEFFDMCIDLYPNGDEISERVKFYESTFALQEALHGVENDDKQAFENGIKDYR</sequence>
<gene>
    <name evidence="2" type="ORF">OWO01_04325</name>
</gene>